<feature type="compositionally biased region" description="Basic and acidic residues" evidence="2">
    <location>
        <begin position="71"/>
        <end position="85"/>
    </location>
</feature>
<feature type="region of interest" description="Disordered" evidence="2">
    <location>
        <begin position="45"/>
        <end position="128"/>
    </location>
</feature>
<feature type="transmembrane region" description="Helical" evidence="3">
    <location>
        <begin position="235"/>
        <end position="254"/>
    </location>
</feature>
<evidence type="ECO:0000256" key="1">
    <source>
        <dbReference type="SAM" id="Coils"/>
    </source>
</evidence>
<name>A0A1V4A7L6_9ACTN</name>
<proteinExistence type="predicted"/>
<evidence type="ECO:0000256" key="3">
    <source>
        <dbReference type="SAM" id="Phobius"/>
    </source>
</evidence>
<keyword evidence="3" id="KW-0472">Membrane</keyword>
<gene>
    <name evidence="4" type="ORF">B1H18_16525</name>
</gene>
<feature type="transmembrane region" description="Helical" evidence="3">
    <location>
        <begin position="180"/>
        <end position="198"/>
    </location>
</feature>
<protein>
    <submittedName>
        <fullName evidence="4">Uncharacterized protein</fullName>
    </submittedName>
</protein>
<accession>A0A1V4A7L6</accession>
<sequence>MDAWDNESGKEFREKAKGNVKKLDAAYKRYDAAADAIGARVDEVGGSFADKNTAKPKNYASDLNRAQEMAEIARQEAKDAEERKGTAQKALDGLSDKKHSGGDKDAGSDKDPDKAKRKDMEGSVQRAGAEIEAARKKIEDAKRVRNAAAKQAIDAIEDVISDDSLKDGFWDTLVQQIADITALISTWCGILSLVVGWIPVIGQALAGVLGAVAMIATLVNTLATLVQVFQGNADWVDLGFSALGFLMMGAGKAFSKVAGKFAKTGLARMGRAGKASTRAQEKRATKNLRKLSNRSNKLERGDILKSLKEPFTEPFSKSAWSTNLKALKPGGGGYGVARNQLAERGGGSAIKGAGKSFSMADPGVASDLKAIKLGAGNVSHLDPVAVNKISKSAGRLGVVGAGLTLGGLGLDSNLNPLLG</sequence>
<reference evidence="4 5" key="1">
    <citation type="submission" date="2017-02" db="EMBL/GenBank/DDBJ databases">
        <title>Draft Genome Sequence of Streptomyces tsukubaensis F601, a Producer of the immunosuppressant tacrolimus FK506.</title>
        <authorList>
            <person name="Zong G."/>
            <person name="Zhong C."/>
            <person name="Fu J."/>
            <person name="Qin R."/>
            <person name="Cao G."/>
        </authorList>
    </citation>
    <scope>NUCLEOTIDE SEQUENCE [LARGE SCALE GENOMIC DNA]</scope>
    <source>
        <strain evidence="4 5">F601</strain>
    </source>
</reference>
<dbReference type="EMBL" id="MVFC01000012">
    <property type="protein sequence ID" value="OON78391.1"/>
    <property type="molecule type" value="Genomic_DNA"/>
</dbReference>
<dbReference type="STRING" id="83656.B1H18_16525"/>
<comment type="caution">
    <text evidence="4">The sequence shown here is derived from an EMBL/GenBank/DDBJ whole genome shotgun (WGS) entry which is preliminary data.</text>
</comment>
<feature type="compositionally biased region" description="Basic and acidic residues" evidence="2">
    <location>
        <begin position="94"/>
        <end position="121"/>
    </location>
</feature>
<feature type="transmembrane region" description="Helical" evidence="3">
    <location>
        <begin position="205"/>
        <end position="229"/>
    </location>
</feature>
<evidence type="ECO:0000313" key="5">
    <source>
        <dbReference type="Proteomes" id="UP000190539"/>
    </source>
</evidence>
<keyword evidence="1" id="KW-0175">Coiled coil</keyword>
<dbReference type="AlphaFoldDB" id="A0A1V4A7L6"/>
<evidence type="ECO:0000256" key="2">
    <source>
        <dbReference type="SAM" id="MobiDB-lite"/>
    </source>
</evidence>
<keyword evidence="3" id="KW-1133">Transmembrane helix</keyword>
<feature type="coiled-coil region" evidence="1">
    <location>
        <begin position="274"/>
        <end position="301"/>
    </location>
</feature>
<keyword evidence="3" id="KW-0812">Transmembrane</keyword>
<organism evidence="4 5">
    <name type="scientific">Streptomyces tsukubensis</name>
    <dbReference type="NCBI Taxonomy" id="83656"/>
    <lineage>
        <taxon>Bacteria</taxon>
        <taxon>Bacillati</taxon>
        <taxon>Actinomycetota</taxon>
        <taxon>Actinomycetes</taxon>
        <taxon>Kitasatosporales</taxon>
        <taxon>Streptomycetaceae</taxon>
        <taxon>Streptomyces</taxon>
    </lineage>
</organism>
<keyword evidence="5" id="KW-1185">Reference proteome</keyword>
<evidence type="ECO:0000313" key="4">
    <source>
        <dbReference type="EMBL" id="OON78391.1"/>
    </source>
</evidence>
<dbReference type="Proteomes" id="UP000190539">
    <property type="component" value="Unassembled WGS sequence"/>
</dbReference>